<organism evidence="4 5">
    <name type="scientific">Helicobacter gastrocanis</name>
    <dbReference type="NCBI Taxonomy" id="2849641"/>
    <lineage>
        <taxon>Bacteria</taxon>
        <taxon>Pseudomonadati</taxon>
        <taxon>Campylobacterota</taxon>
        <taxon>Epsilonproteobacteria</taxon>
        <taxon>Campylobacterales</taxon>
        <taxon>Helicobacteraceae</taxon>
        <taxon>Helicobacter</taxon>
    </lineage>
</organism>
<proteinExistence type="predicted"/>
<evidence type="ECO:0000313" key="4">
    <source>
        <dbReference type="EMBL" id="BCZ16767.1"/>
    </source>
</evidence>
<keyword evidence="2" id="KW-1133">Transmembrane helix</keyword>
<dbReference type="RefSeq" id="WP_221279557.1">
    <property type="nucleotide sequence ID" value="NZ_AP024814.1"/>
</dbReference>
<name>A0ABN6I1Q1_9HELI</name>
<dbReference type="EMBL" id="AP024814">
    <property type="protein sequence ID" value="BCZ16767.1"/>
    <property type="molecule type" value="Genomic_DNA"/>
</dbReference>
<dbReference type="Proteomes" id="UP000826775">
    <property type="component" value="Chromosome"/>
</dbReference>
<feature type="transmembrane region" description="Helical" evidence="2">
    <location>
        <begin position="6"/>
        <end position="29"/>
    </location>
</feature>
<keyword evidence="2" id="KW-0472">Membrane</keyword>
<gene>
    <name evidence="4" type="ORF">NHP190003_00490</name>
</gene>
<keyword evidence="2" id="KW-0812">Transmembrane</keyword>
<dbReference type="SMART" id="SM00287">
    <property type="entry name" value="SH3b"/>
    <property type="match status" value="1"/>
</dbReference>
<feature type="region of interest" description="Disordered" evidence="1">
    <location>
        <begin position="35"/>
        <end position="133"/>
    </location>
</feature>
<reference evidence="4 5" key="1">
    <citation type="submission" date="2021-07" db="EMBL/GenBank/DDBJ databases">
        <title>Novel Helicobacter sp. Isolated from a dog.</title>
        <authorList>
            <person name="Rimbara E."/>
            <person name="Suzuki M."/>
        </authorList>
    </citation>
    <scope>NUCLEOTIDE SEQUENCE [LARGE SCALE GENOMIC DNA]</scope>
    <source>
        <strain evidence="5">NHP19-003</strain>
    </source>
</reference>
<accession>A0ABN6I1Q1</accession>
<dbReference type="Pfam" id="PF08239">
    <property type="entry name" value="SH3_3"/>
    <property type="match status" value="1"/>
</dbReference>
<protein>
    <recommendedName>
        <fullName evidence="3">SH3b domain-containing protein</fullName>
    </recommendedName>
</protein>
<evidence type="ECO:0000313" key="5">
    <source>
        <dbReference type="Proteomes" id="UP000826775"/>
    </source>
</evidence>
<feature type="compositionally biased region" description="Basic and acidic residues" evidence="1">
    <location>
        <begin position="67"/>
        <end position="85"/>
    </location>
</feature>
<dbReference type="PROSITE" id="PS51781">
    <property type="entry name" value="SH3B"/>
    <property type="match status" value="1"/>
</dbReference>
<sequence length="194" mass="21445">MALKFFKLYGYGLGVVVLCLGVYVGVFIAQVKHKGAEQAQIKTPRAQEKITERAQVPKGATPTTNTETKETTETKAPKETKEPTKVQEQATTQEAQKEAKAIETKQTQEATAKDAQKPTTKEQSTEAKEGAKEPPYTIYHVGVSAVNVRAKPSTHAPVVVKILRGQEVRVLEVKEGWGRVDKGWVYLQLLKKDQ</sequence>
<evidence type="ECO:0000256" key="2">
    <source>
        <dbReference type="SAM" id="Phobius"/>
    </source>
</evidence>
<dbReference type="InterPro" id="IPR003646">
    <property type="entry name" value="SH3-like_bac-type"/>
</dbReference>
<keyword evidence="5" id="KW-1185">Reference proteome</keyword>
<dbReference type="Gene3D" id="2.30.30.40">
    <property type="entry name" value="SH3 Domains"/>
    <property type="match status" value="1"/>
</dbReference>
<feature type="domain" description="SH3b" evidence="3">
    <location>
        <begin position="136"/>
        <end position="194"/>
    </location>
</feature>
<evidence type="ECO:0000259" key="3">
    <source>
        <dbReference type="PROSITE" id="PS51781"/>
    </source>
</evidence>
<evidence type="ECO:0000256" key="1">
    <source>
        <dbReference type="SAM" id="MobiDB-lite"/>
    </source>
</evidence>
<feature type="compositionally biased region" description="Basic and acidic residues" evidence="1">
    <location>
        <begin position="111"/>
        <end position="132"/>
    </location>
</feature>